<name>A0A7J4IY04_9ARCH</name>
<comment type="caution">
    <text evidence="2">The sequence shown here is derived from an EMBL/GenBank/DDBJ whole genome shotgun (WGS) entry which is preliminary data.</text>
</comment>
<dbReference type="SUPFAM" id="SSF56784">
    <property type="entry name" value="HAD-like"/>
    <property type="match status" value="1"/>
</dbReference>
<dbReference type="InterPro" id="IPR041492">
    <property type="entry name" value="HAD_2"/>
</dbReference>
<organism evidence="2 3">
    <name type="scientific">Candidatus Iainarchaeum sp</name>
    <dbReference type="NCBI Taxonomy" id="3101447"/>
    <lineage>
        <taxon>Archaea</taxon>
        <taxon>Candidatus Iainarchaeota</taxon>
        <taxon>Candidatus Iainarchaeia</taxon>
        <taxon>Candidatus Iainarchaeales</taxon>
        <taxon>Candidatus Iainarchaeaceae</taxon>
        <taxon>Candidatus Iainarchaeum</taxon>
    </lineage>
</organism>
<dbReference type="InterPro" id="IPR050155">
    <property type="entry name" value="HAD-like_hydrolase_sf"/>
</dbReference>
<dbReference type="PANTHER" id="PTHR43434:SF1">
    <property type="entry name" value="PHOSPHOGLYCOLATE PHOSPHATASE"/>
    <property type="match status" value="1"/>
</dbReference>
<dbReference type="Gene3D" id="1.10.150.240">
    <property type="entry name" value="Putative phosphatase, domain 2"/>
    <property type="match status" value="1"/>
</dbReference>
<dbReference type="InterPro" id="IPR036412">
    <property type="entry name" value="HAD-like_sf"/>
</dbReference>
<comment type="similarity">
    <text evidence="1">Belongs to the HAD-like hydrolase superfamily.</text>
</comment>
<gene>
    <name evidence="2" type="ORF">HA254_03600</name>
</gene>
<dbReference type="SFLD" id="SFLDG01135">
    <property type="entry name" value="C1.5.6:_HAD__Beta-PGM__Phospha"/>
    <property type="match status" value="1"/>
</dbReference>
<protein>
    <submittedName>
        <fullName evidence="2">HAD family phosphatase</fullName>
    </submittedName>
</protein>
<dbReference type="SFLD" id="SFLDG01129">
    <property type="entry name" value="C1.5:_HAD__Beta-PGM__Phosphata"/>
    <property type="match status" value="1"/>
</dbReference>
<dbReference type="NCBIfam" id="TIGR01509">
    <property type="entry name" value="HAD-SF-IA-v3"/>
    <property type="match status" value="1"/>
</dbReference>
<dbReference type="GO" id="GO:0008967">
    <property type="term" value="F:phosphoglycolate phosphatase activity"/>
    <property type="evidence" value="ECO:0007669"/>
    <property type="project" value="TreeGrafter"/>
</dbReference>
<dbReference type="Proteomes" id="UP000565078">
    <property type="component" value="Unassembled WGS sequence"/>
</dbReference>
<dbReference type="InterPro" id="IPR006439">
    <property type="entry name" value="HAD-SF_hydro_IA"/>
</dbReference>
<dbReference type="PANTHER" id="PTHR43434">
    <property type="entry name" value="PHOSPHOGLYCOLATE PHOSPHATASE"/>
    <property type="match status" value="1"/>
</dbReference>
<dbReference type="SFLD" id="SFLDS00003">
    <property type="entry name" value="Haloacid_Dehalogenase"/>
    <property type="match status" value="1"/>
</dbReference>
<evidence type="ECO:0000256" key="1">
    <source>
        <dbReference type="ARBA" id="ARBA00007958"/>
    </source>
</evidence>
<proteinExistence type="inferred from homology"/>
<reference evidence="3" key="1">
    <citation type="journal article" date="2020" name="bioRxiv">
        <title>A rank-normalized archaeal taxonomy based on genome phylogeny resolves widespread incomplete and uneven classifications.</title>
        <authorList>
            <person name="Rinke C."/>
            <person name="Chuvochina M."/>
            <person name="Mussig A.J."/>
            <person name="Chaumeil P.-A."/>
            <person name="Waite D.W."/>
            <person name="Whitman W.B."/>
            <person name="Parks D.H."/>
            <person name="Hugenholtz P."/>
        </authorList>
    </citation>
    <scope>NUCLEOTIDE SEQUENCE [LARGE SCALE GENOMIC DNA]</scope>
</reference>
<evidence type="ECO:0000313" key="2">
    <source>
        <dbReference type="EMBL" id="HIH09734.1"/>
    </source>
</evidence>
<dbReference type="EMBL" id="DUGC01000056">
    <property type="protein sequence ID" value="HIH09734.1"/>
    <property type="molecule type" value="Genomic_DNA"/>
</dbReference>
<accession>A0A7J4IY04</accession>
<dbReference type="InterPro" id="IPR023214">
    <property type="entry name" value="HAD_sf"/>
</dbReference>
<dbReference type="Pfam" id="PF13419">
    <property type="entry name" value="HAD_2"/>
    <property type="match status" value="1"/>
</dbReference>
<dbReference type="GO" id="GO:0006281">
    <property type="term" value="P:DNA repair"/>
    <property type="evidence" value="ECO:0007669"/>
    <property type="project" value="TreeGrafter"/>
</dbReference>
<dbReference type="Gene3D" id="3.40.50.1000">
    <property type="entry name" value="HAD superfamily/HAD-like"/>
    <property type="match status" value="1"/>
</dbReference>
<dbReference type="AlphaFoldDB" id="A0A7J4IY04"/>
<sequence>MALEAVIFDFDGVLVDTPAYYFKHMRSYLRERNALVSDEDVSHLIGHTFAKKIEYLKEKYGLQIDRDHFVKITSEAMKAEMVPGLILDPELGKLLRELKSHSVPLAVASNNNFKNIDFFLKKLGLEGYFSQIIAIESVTSPKPSPETYLRAIDALEVRPENSIAIEDTVIGVQSAKGANLRAIAIPNKFSSLHDFSMADHVISGFSELSLKKLRGLVK</sequence>
<evidence type="ECO:0000313" key="3">
    <source>
        <dbReference type="Proteomes" id="UP000565078"/>
    </source>
</evidence>
<dbReference type="InterPro" id="IPR023198">
    <property type="entry name" value="PGP-like_dom2"/>
</dbReference>